<dbReference type="KEGG" id="rci:RCIX1776"/>
<dbReference type="eggNOG" id="arCOG04456">
    <property type="taxonomic scope" value="Archaea"/>
</dbReference>
<reference evidence="1 2" key="1">
    <citation type="journal article" date="2006" name="Science">
        <title>Genome of rice cluster I archaea -- the key methane producers in the rice rhizosphere.</title>
        <authorList>
            <person name="Erkel C."/>
            <person name="Kube M."/>
            <person name="Reinhardt R."/>
            <person name="Liesack W."/>
        </authorList>
    </citation>
    <scope>NUCLEOTIDE SEQUENCE [LARGE SCALE GENOMIC DNA]</scope>
    <source>
        <strain evidence="2">DSM 22066 / NBRC 105507 / MRE50</strain>
    </source>
</reference>
<dbReference type="AlphaFoldDB" id="Q0W3R3"/>
<keyword evidence="2" id="KW-1185">Reference proteome</keyword>
<sequence>MLQPRPLSGKKGIPLRAHHLLCLLGFQGIGYSAEFIRNFHKVKRMVDQNPELDIEVVDDCDVVCLQCPHSQDSLCVKGGAPDNKTVRDMDHRVMEKLEIKPRDRFKVREIYALIKEKIRPEDLPEFCRGCDYLQLGFCTRGLESLLAENR</sequence>
<evidence type="ECO:0000313" key="1">
    <source>
        <dbReference type="EMBL" id="CAJ36980.1"/>
    </source>
</evidence>
<dbReference type="Pfam" id="PF06935">
    <property type="entry name" value="DUF1284"/>
    <property type="match status" value="1"/>
</dbReference>
<dbReference type="InterPro" id="IPR009702">
    <property type="entry name" value="DUF1284"/>
</dbReference>
<evidence type="ECO:0000313" key="2">
    <source>
        <dbReference type="Proteomes" id="UP000000663"/>
    </source>
</evidence>
<organism evidence="1 2">
    <name type="scientific">Methanocella arvoryzae (strain DSM 22066 / NBRC 105507 / MRE50)</name>
    <dbReference type="NCBI Taxonomy" id="351160"/>
    <lineage>
        <taxon>Archaea</taxon>
        <taxon>Methanobacteriati</taxon>
        <taxon>Methanobacteriota</taxon>
        <taxon>Stenosarchaea group</taxon>
        <taxon>Methanomicrobia</taxon>
        <taxon>Methanocellales</taxon>
        <taxon>Methanocellaceae</taxon>
        <taxon>Methanocella</taxon>
    </lineage>
</organism>
<dbReference type="OrthoDB" id="50358at2157"/>
<name>Q0W3R3_METAR</name>
<evidence type="ECO:0008006" key="3">
    <source>
        <dbReference type="Google" id="ProtNLM"/>
    </source>
</evidence>
<dbReference type="GeneID" id="5144382"/>
<dbReference type="EMBL" id="AM114193">
    <property type="protein sequence ID" value="CAJ36980.1"/>
    <property type="molecule type" value="Genomic_DNA"/>
</dbReference>
<dbReference type="RefSeq" id="WP_012035587.1">
    <property type="nucleotide sequence ID" value="NC_009464.1"/>
</dbReference>
<gene>
    <name evidence="1" type="ORF">RCIX1776</name>
</gene>
<protein>
    <recommendedName>
        <fullName evidence="3">DUF1284 domain-containing protein</fullName>
    </recommendedName>
</protein>
<accession>Q0W3R3</accession>
<dbReference type="STRING" id="351160.RCIX1776"/>
<proteinExistence type="predicted"/>
<dbReference type="Proteomes" id="UP000000663">
    <property type="component" value="Chromosome"/>
</dbReference>